<gene>
    <name evidence="2" type="ORF">ENL19_00405</name>
</gene>
<feature type="transmembrane region" description="Helical" evidence="1">
    <location>
        <begin position="47"/>
        <end position="68"/>
    </location>
</feature>
<organism evidence="2">
    <name type="scientific">candidate division WOR-3 bacterium</name>
    <dbReference type="NCBI Taxonomy" id="2052148"/>
    <lineage>
        <taxon>Bacteria</taxon>
        <taxon>Bacteria division WOR-3</taxon>
    </lineage>
</organism>
<dbReference type="Proteomes" id="UP000886110">
    <property type="component" value="Unassembled WGS sequence"/>
</dbReference>
<keyword evidence="1" id="KW-1133">Transmembrane helix</keyword>
<evidence type="ECO:0000256" key="1">
    <source>
        <dbReference type="SAM" id="Phobius"/>
    </source>
</evidence>
<protein>
    <submittedName>
        <fullName evidence="2">Uncharacterized protein</fullName>
    </submittedName>
</protein>
<feature type="transmembrane region" description="Helical" evidence="1">
    <location>
        <begin position="12"/>
        <end position="35"/>
    </location>
</feature>
<keyword evidence="1" id="KW-0472">Membrane</keyword>
<dbReference type="InterPro" id="IPR043993">
    <property type="entry name" value="T4SS_pilin"/>
</dbReference>
<sequence length="82" mass="8952">MLKDLDVKLLCILSYITLPLVAILLVVGGYLLISGTSPERRDSGKGLIINAIIGLILVVLLIMVSIHIGDMKDLYWSVCWGV</sequence>
<dbReference type="AlphaFoldDB" id="A0A7C5DAG7"/>
<dbReference type="Pfam" id="PF18895">
    <property type="entry name" value="T4SS_pilin"/>
    <property type="match status" value="1"/>
</dbReference>
<comment type="caution">
    <text evidence="2">The sequence shown here is derived from an EMBL/GenBank/DDBJ whole genome shotgun (WGS) entry which is preliminary data.</text>
</comment>
<accession>A0A7C5DAG7</accession>
<reference evidence="2" key="1">
    <citation type="journal article" date="2020" name="mSystems">
        <title>Genome- and Community-Level Interaction Insights into Carbon Utilization and Element Cycling Functions of Hydrothermarchaeota in Hydrothermal Sediment.</title>
        <authorList>
            <person name="Zhou Z."/>
            <person name="Liu Y."/>
            <person name="Xu W."/>
            <person name="Pan J."/>
            <person name="Luo Z.H."/>
            <person name="Li M."/>
        </authorList>
    </citation>
    <scope>NUCLEOTIDE SEQUENCE [LARGE SCALE GENOMIC DNA]</scope>
    <source>
        <strain evidence="2">HyVt-74</strain>
    </source>
</reference>
<keyword evidence="1" id="KW-0812">Transmembrane</keyword>
<dbReference type="EMBL" id="DRTB01000030">
    <property type="protein sequence ID" value="HHE04502.1"/>
    <property type="molecule type" value="Genomic_DNA"/>
</dbReference>
<name>A0A7C5DAG7_UNCW3</name>
<evidence type="ECO:0000313" key="2">
    <source>
        <dbReference type="EMBL" id="HHE04502.1"/>
    </source>
</evidence>
<proteinExistence type="predicted"/>